<feature type="transmembrane region" description="Helical" evidence="1">
    <location>
        <begin position="20"/>
        <end position="39"/>
    </location>
</feature>
<name>A0ABQ3XQK1_9ACTN</name>
<feature type="transmembrane region" description="Helical" evidence="1">
    <location>
        <begin position="45"/>
        <end position="65"/>
    </location>
</feature>
<reference evidence="2 3" key="1">
    <citation type="submission" date="2021-01" db="EMBL/GenBank/DDBJ databases">
        <title>Whole genome shotgun sequence of Actinoplanes couchii NBRC 106145.</title>
        <authorList>
            <person name="Komaki H."/>
            <person name="Tamura T."/>
        </authorList>
    </citation>
    <scope>NUCLEOTIDE SEQUENCE [LARGE SCALE GENOMIC DNA]</scope>
    <source>
        <strain evidence="2 3">NBRC 106145</strain>
    </source>
</reference>
<accession>A0ABQ3XQK1</accession>
<evidence type="ECO:0000256" key="1">
    <source>
        <dbReference type="SAM" id="Phobius"/>
    </source>
</evidence>
<keyword evidence="3" id="KW-1185">Reference proteome</keyword>
<keyword evidence="1" id="KW-1133">Transmembrane helix</keyword>
<gene>
    <name evidence="2" type="ORF">Aco03nite_091980</name>
</gene>
<dbReference type="EMBL" id="BOMG01000114">
    <property type="protein sequence ID" value="GID60794.1"/>
    <property type="molecule type" value="Genomic_DNA"/>
</dbReference>
<dbReference type="RefSeq" id="WP_203808131.1">
    <property type="nucleotide sequence ID" value="NZ_BAAAQE010000111.1"/>
</dbReference>
<protein>
    <submittedName>
        <fullName evidence="2">Uncharacterized protein</fullName>
    </submittedName>
</protein>
<comment type="caution">
    <text evidence="2">The sequence shown here is derived from an EMBL/GenBank/DDBJ whole genome shotgun (WGS) entry which is preliminary data.</text>
</comment>
<feature type="transmembrane region" description="Helical" evidence="1">
    <location>
        <begin position="113"/>
        <end position="132"/>
    </location>
</feature>
<evidence type="ECO:0000313" key="2">
    <source>
        <dbReference type="EMBL" id="GID60794.1"/>
    </source>
</evidence>
<feature type="transmembrane region" description="Helical" evidence="1">
    <location>
        <begin position="181"/>
        <end position="198"/>
    </location>
</feature>
<sequence>MTRALHAEWTKLRTVTAPWWLLLGAIAGVVAGRVVAAGLPGVDAFIGIELGQALTAVFGVLMFSGEHTTGTIRTSLIAVPRRISLLTAKAIVLIAVTGPLTVGIGALTAGIGVSAGVAGILQASHLVLVALIGLGTATVVRDSAAGIGVVLGLLYLPALLAQATGEAWVQRFAPSTTEPGITAGWALAALAAGCLAIIHPTNTIIRPTSPAGHSANVIIRLANAIIRFANAVIRPTDARD</sequence>
<evidence type="ECO:0000313" key="3">
    <source>
        <dbReference type="Proteomes" id="UP000612282"/>
    </source>
</evidence>
<proteinExistence type="predicted"/>
<feature type="transmembrane region" description="Helical" evidence="1">
    <location>
        <begin position="86"/>
        <end position="107"/>
    </location>
</feature>
<keyword evidence="1" id="KW-0472">Membrane</keyword>
<feature type="transmembrane region" description="Helical" evidence="1">
    <location>
        <begin position="144"/>
        <end position="161"/>
    </location>
</feature>
<keyword evidence="1" id="KW-0812">Transmembrane</keyword>
<dbReference type="Proteomes" id="UP000612282">
    <property type="component" value="Unassembled WGS sequence"/>
</dbReference>
<organism evidence="2 3">
    <name type="scientific">Actinoplanes couchii</name>
    <dbReference type="NCBI Taxonomy" id="403638"/>
    <lineage>
        <taxon>Bacteria</taxon>
        <taxon>Bacillati</taxon>
        <taxon>Actinomycetota</taxon>
        <taxon>Actinomycetes</taxon>
        <taxon>Micromonosporales</taxon>
        <taxon>Micromonosporaceae</taxon>
        <taxon>Actinoplanes</taxon>
    </lineage>
</organism>